<keyword evidence="4" id="KW-1185">Reference proteome</keyword>
<dbReference type="OrthoDB" id="573524at2"/>
<gene>
    <name evidence="3" type="ORF">RINTHH_1080</name>
</gene>
<dbReference type="Proteomes" id="UP000053051">
    <property type="component" value="Unassembled WGS sequence"/>
</dbReference>
<dbReference type="Pfam" id="PF08239">
    <property type="entry name" value="SH3_3"/>
    <property type="match status" value="1"/>
</dbReference>
<dbReference type="AlphaFoldDB" id="M1WYW7"/>
<organism evidence="3 4">
    <name type="scientific">Richelia intracellularis HH01</name>
    <dbReference type="NCBI Taxonomy" id="1165094"/>
    <lineage>
        <taxon>Bacteria</taxon>
        <taxon>Bacillati</taxon>
        <taxon>Cyanobacteriota</taxon>
        <taxon>Cyanophyceae</taxon>
        <taxon>Nostocales</taxon>
        <taxon>Nostocaceae</taxon>
        <taxon>Richelia</taxon>
    </lineage>
</organism>
<feature type="domain" description="SH3b" evidence="2">
    <location>
        <begin position="107"/>
        <end position="158"/>
    </location>
</feature>
<dbReference type="RefSeq" id="WP_008231528.1">
    <property type="nucleotide sequence ID" value="NZ_CAIY01000005.1"/>
</dbReference>
<evidence type="ECO:0000259" key="2">
    <source>
        <dbReference type="Pfam" id="PF08239"/>
    </source>
</evidence>
<sequence length="164" mass="18535">MFSNILKYTLGFLLAIAILFGSIFAVALYLMNRTSIRPDKPIFSNDKSAVNANLLKQKHNKNTSDKITKFKKTYPIIPKPYPNKQEYESPEIMALGTYKARVTWPEGLSIRETADKNAKHIGSVAFNGKVIVLEESNDKAWQKIRINSTQQEGWVKSGNTRAVD</sequence>
<feature type="transmembrane region" description="Helical" evidence="1">
    <location>
        <begin position="12"/>
        <end position="31"/>
    </location>
</feature>
<keyword evidence="1" id="KW-0812">Transmembrane</keyword>
<dbReference type="Gene3D" id="2.30.30.40">
    <property type="entry name" value="SH3 Domains"/>
    <property type="match status" value="1"/>
</dbReference>
<keyword evidence="1" id="KW-1133">Transmembrane helix</keyword>
<protein>
    <recommendedName>
        <fullName evidence="2">SH3b domain-containing protein</fullName>
    </recommendedName>
</protein>
<reference evidence="3 4" key="1">
    <citation type="submission" date="2012-05" db="EMBL/GenBank/DDBJ databases">
        <authorList>
            <person name="Hilton J."/>
        </authorList>
    </citation>
    <scope>NUCLEOTIDE SEQUENCE [LARGE SCALE GENOMIC DNA]</scope>
    <source>
        <strain evidence="3 4">HH01</strain>
    </source>
</reference>
<evidence type="ECO:0000313" key="4">
    <source>
        <dbReference type="Proteomes" id="UP000053051"/>
    </source>
</evidence>
<dbReference type="EMBL" id="CAIY01000005">
    <property type="protein sequence ID" value="CCH66263.1"/>
    <property type="molecule type" value="Genomic_DNA"/>
</dbReference>
<dbReference type="STRING" id="1165094.RINTHH_1080"/>
<evidence type="ECO:0000256" key="1">
    <source>
        <dbReference type="SAM" id="Phobius"/>
    </source>
</evidence>
<keyword evidence="1" id="KW-0472">Membrane</keyword>
<name>M1WYW7_9NOST</name>
<evidence type="ECO:0000313" key="3">
    <source>
        <dbReference type="EMBL" id="CCH66263.1"/>
    </source>
</evidence>
<proteinExistence type="predicted"/>
<accession>M1WYW7</accession>
<reference evidence="4" key="2">
    <citation type="submission" date="2016-01" db="EMBL/GenBank/DDBJ databases">
        <title>Diatom-associated endosymboitic cyanobacterium lacks core nitrogen metabolism enzymes.</title>
        <authorList>
            <person name="Hilton J.A."/>
            <person name="Foster R.A."/>
            <person name="Tripp H.J."/>
            <person name="Carter B.J."/>
            <person name="Zehr J.P."/>
            <person name="Villareal T.A."/>
        </authorList>
    </citation>
    <scope>NUCLEOTIDE SEQUENCE [LARGE SCALE GENOMIC DNA]</scope>
    <source>
        <strain evidence="4">HH01</strain>
    </source>
</reference>
<comment type="caution">
    <text evidence="3">The sequence shown here is derived from an EMBL/GenBank/DDBJ whole genome shotgun (WGS) entry which is preliminary data.</text>
</comment>
<dbReference type="InterPro" id="IPR003646">
    <property type="entry name" value="SH3-like_bac-type"/>
</dbReference>